<protein>
    <submittedName>
        <fullName evidence="7">Group 1 truncated hemoglobin GlbN</fullName>
    </submittedName>
</protein>
<keyword evidence="4 5" id="KW-0408">Iron</keyword>
<dbReference type="EMBL" id="WNDX01000112">
    <property type="protein sequence ID" value="KAF1041647.1"/>
    <property type="molecule type" value="Genomic_DNA"/>
</dbReference>
<keyword evidence="3 5" id="KW-0479">Metal-binding</keyword>
<evidence type="ECO:0000256" key="1">
    <source>
        <dbReference type="ARBA" id="ARBA00022448"/>
    </source>
</evidence>
<dbReference type="GO" id="GO:0019825">
    <property type="term" value="F:oxygen binding"/>
    <property type="evidence" value="ECO:0007669"/>
    <property type="project" value="InterPro"/>
</dbReference>
<evidence type="ECO:0000313" key="8">
    <source>
        <dbReference type="Proteomes" id="UP000462435"/>
    </source>
</evidence>
<dbReference type="Proteomes" id="UP000462435">
    <property type="component" value="Unassembled WGS sequence"/>
</dbReference>
<dbReference type="InterPro" id="IPR001486">
    <property type="entry name" value="Hemoglobin_trunc"/>
</dbReference>
<evidence type="ECO:0000256" key="4">
    <source>
        <dbReference type="ARBA" id="ARBA00023004"/>
    </source>
</evidence>
<evidence type="ECO:0000313" key="7">
    <source>
        <dbReference type="EMBL" id="KAF1041647.1"/>
    </source>
</evidence>
<comment type="caution">
    <text evidence="7">The sequence shown here is derived from an EMBL/GenBank/DDBJ whole genome shotgun (WGS) entry which is preliminary data.</text>
</comment>
<gene>
    <name evidence="7" type="primary">glbN</name>
    <name evidence="7" type="ORF">GAK35_03188</name>
</gene>
<evidence type="ECO:0000256" key="6">
    <source>
        <dbReference type="SAM" id="SignalP"/>
    </source>
</evidence>
<keyword evidence="6" id="KW-0732">Signal</keyword>
<dbReference type="GO" id="GO:0020037">
    <property type="term" value="F:heme binding"/>
    <property type="evidence" value="ECO:0007669"/>
    <property type="project" value="InterPro"/>
</dbReference>
<evidence type="ECO:0000256" key="2">
    <source>
        <dbReference type="ARBA" id="ARBA00022617"/>
    </source>
</evidence>
<dbReference type="AlphaFoldDB" id="A0A7V8JTH1"/>
<accession>A0A7V8JTH1</accession>
<feature type="signal peptide" evidence="6">
    <location>
        <begin position="1"/>
        <end position="23"/>
    </location>
</feature>
<dbReference type="PROSITE" id="PS51257">
    <property type="entry name" value="PROKAR_LIPOPROTEIN"/>
    <property type="match status" value="1"/>
</dbReference>
<feature type="binding site" description="distal binding residue" evidence="5">
    <location>
        <position position="109"/>
    </location>
    <ligand>
        <name>heme</name>
        <dbReference type="ChEBI" id="CHEBI:30413"/>
    </ligand>
    <ligandPart>
        <name>Fe</name>
        <dbReference type="ChEBI" id="CHEBI:18248"/>
    </ligandPart>
</feature>
<dbReference type="Gene3D" id="1.10.490.10">
    <property type="entry name" value="Globins"/>
    <property type="match status" value="1"/>
</dbReference>
<dbReference type="CDD" id="cd00454">
    <property type="entry name" value="TrHb1_N"/>
    <property type="match status" value="1"/>
</dbReference>
<sequence length="157" mass="17027">MIARTIFLPLVAALLACSLAAQAQTVAPAAPAASDVKVADPTLFKDLGGLPVIRRVIDDFMDNMLTDPRIKHTFEGANIKRVNEKLVEQFCQLSGGGCAYTGDPMKEVHQGLKLTNAHFNALVEDLQIAMDKNGIASRTQNRLLALLAPMQRDTVTR</sequence>
<keyword evidence="2 5" id="KW-0349">Heme</keyword>
<dbReference type="Pfam" id="PF01152">
    <property type="entry name" value="Bac_globin"/>
    <property type="match status" value="1"/>
</dbReference>
<dbReference type="InterPro" id="IPR009050">
    <property type="entry name" value="Globin-like_sf"/>
</dbReference>
<evidence type="ECO:0000256" key="3">
    <source>
        <dbReference type="ARBA" id="ARBA00022723"/>
    </source>
</evidence>
<dbReference type="InterPro" id="IPR012292">
    <property type="entry name" value="Globin/Proto"/>
</dbReference>
<keyword evidence="1" id="KW-0813">Transport</keyword>
<feature type="chain" id="PRO_5031511166" evidence="6">
    <location>
        <begin position="24"/>
        <end position="157"/>
    </location>
</feature>
<dbReference type="GO" id="GO:0046872">
    <property type="term" value="F:metal ion binding"/>
    <property type="evidence" value="ECO:0007669"/>
    <property type="project" value="UniProtKB-KW"/>
</dbReference>
<dbReference type="SUPFAM" id="SSF46458">
    <property type="entry name" value="Globin-like"/>
    <property type="match status" value="1"/>
</dbReference>
<evidence type="ECO:0000256" key="5">
    <source>
        <dbReference type="PIRSR" id="PIRSR601486-1"/>
    </source>
</evidence>
<reference evidence="8" key="1">
    <citation type="journal article" date="2020" name="MBio">
        <title>Horizontal gene transfer to a defensive symbiont with a reduced genome amongst a multipartite beetle microbiome.</title>
        <authorList>
            <person name="Waterworth S.C."/>
            <person name="Florez L.V."/>
            <person name="Rees E.R."/>
            <person name="Hertweck C."/>
            <person name="Kaltenpoth M."/>
            <person name="Kwan J.C."/>
        </authorList>
    </citation>
    <scope>NUCLEOTIDE SEQUENCE [LARGE SCALE GENOMIC DNA]</scope>
</reference>
<proteinExistence type="predicted"/>
<name>A0A7V8JTH1_9BURK</name>
<organism evidence="7 8">
    <name type="scientific">Herbaspirillum frisingense</name>
    <dbReference type="NCBI Taxonomy" id="92645"/>
    <lineage>
        <taxon>Bacteria</taxon>
        <taxon>Pseudomonadati</taxon>
        <taxon>Pseudomonadota</taxon>
        <taxon>Betaproteobacteria</taxon>
        <taxon>Burkholderiales</taxon>
        <taxon>Oxalobacteraceae</taxon>
        <taxon>Herbaspirillum</taxon>
    </lineage>
</organism>